<comment type="caution">
    <text evidence="1">The sequence shown here is derived from an EMBL/GenBank/DDBJ whole genome shotgun (WGS) entry which is preliminary data.</text>
</comment>
<evidence type="ECO:0000313" key="1">
    <source>
        <dbReference type="EMBL" id="MBS3648776.1"/>
    </source>
</evidence>
<dbReference type="RefSeq" id="WP_188254340.1">
    <property type="nucleotide sequence ID" value="NZ_JABVCF010000004.1"/>
</dbReference>
<organism evidence="1 2">
    <name type="scientific">Pseudaminobacter soli</name>
    <name type="common">ex Zhang et al. 2022</name>
    <dbReference type="NCBI Taxonomy" id="2831468"/>
    <lineage>
        <taxon>Bacteria</taxon>
        <taxon>Pseudomonadati</taxon>
        <taxon>Pseudomonadota</taxon>
        <taxon>Alphaproteobacteria</taxon>
        <taxon>Hyphomicrobiales</taxon>
        <taxon>Phyllobacteriaceae</taxon>
        <taxon>Pseudaminobacter</taxon>
    </lineage>
</organism>
<keyword evidence="2" id="KW-1185">Reference proteome</keyword>
<reference evidence="1" key="1">
    <citation type="submission" date="2021-04" db="EMBL/GenBank/DDBJ databases">
        <title>Pseudaminobacter soli sp. nov., isolated from paddy soil contaminated by heavy metals.</title>
        <authorList>
            <person name="Zhang K."/>
        </authorList>
    </citation>
    <scope>NUCLEOTIDE SEQUENCE</scope>
    <source>
        <strain evidence="1">19-2017</strain>
    </source>
</reference>
<gene>
    <name evidence="1" type="ORF">KEU06_09180</name>
</gene>
<sequence>MPRHTYEQARTDHEYLWAYGPANDMTGGYVDQTDLAKLLKKPTKTTARNCYIDQIEYWFQVGPDRNFQGMSKELIIETDPAVREIGERYGCL</sequence>
<evidence type="ECO:0000313" key="2">
    <source>
        <dbReference type="Proteomes" id="UP000680348"/>
    </source>
</evidence>
<proteinExistence type="predicted"/>
<dbReference type="EMBL" id="JAGWCR010000004">
    <property type="protein sequence ID" value="MBS3648776.1"/>
    <property type="molecule type" value="Genomic_DNA"/>
</dbReference>
<dbReference type="Proteomes" id="UP000680348">
    <property type="component" value="Unassembled WGS sequence"/>
</dbReference>
<protein>
    <submittedName>
        <fullName evidence="1">Uncharacterized protein</fullName>
    </submittedName>
</protein>
<name>A0A942E0I7_9HYPH</name>
<dbReference type="AlphaFoldDB" id="A0A942E0I7"/>
<accession>A0A942E0I7</accession>